<sequence>CCFVTFYTRKAALAAQNALHNVKTFSGTSRRNGDIVQPLYTQELAPE</sequence>
<accession>E2C6S8</accession>
<dbReference type="AlphaFoldDB" id="E2C6S8"/>
<dbReference type="InParanoid" id="E2C6S8"/>
<gene>
    <name evidence="1" type="ORF">EAI_02864</name>
</gene>
<proteinExistence type="predicted"/>
<evidence type="ECO:0000313" key="2">
    <source>
        <dbReference type="Proteomes" id="UP000008237"/>
    </source>
</evidence>
<name>E2C6S8_HARSA</name>
<keyword evidence="2" id="KW-1185">Reference proteome</keyword>
<dbReference type="Proteomes" id="UP000008237">
    <property type="component" value="Unassembled WGS sequence"/>
</dbReference>
<evidence type="ECO:0000313" key="1">
    <source>
        <dbReference type="EMBL" id="EFN76390.1"/>
    </source>
</evidence>
<dbReference type="EMBL" id="GL453161">
    <property type="protein sequence ID" value="EFN76390.1"/>
    <property type="molecule type" value="Genomic_DNA"/>
</dbReference>
<protein>
    <submittedName>
        <fullName evidence="1">CUG-BP-and ETR-3-like factor 2</fullName>
    </submittedName>
</protein>
<feature type="non-terminal residue" evidence="1">
    <location>
        <position position="1"/>
    </location>
</feature>
<organism evidence="2">
    <name type="scientific">Harpegnathos saltator</name>
    <name type="common">Jerdon's jumping ant</name>
    <dbReference type="NCBI Taxonomy" id="610380"/>
    <lineage>
        <taxon>Eukaryota</taxon>
        <taxon>Metazoa</taxon>
        <taxon>Ecdysozoa</taxon>
        <taxon>Arthropoda</taxon>
        <taxon>Hexapoda</taxon>
        <taxon>Insecta</taxon>
        <taxon>Pterygota</taxon>
        <taxon>Neoptera</taxon>
        <taxon>Endopterygota</taxon>
        <taxon>Hymenoptera</taxon>
        <taxon>Apocrita</taxon>
        <taxon>Aculeata</taxon>
        <taxon>Formicoidea</taxon>
        <taxon>Formicidae</taxon>
        <taxon>Ponerinae</taxon>
        <taxon>Ponerini</taxon>
        <taxon>Harpegnathos</taxon>
    </lineage>
</organism>
<reference evidence="1 2" key="1">
    <citation type="journal article" date="2010" name="Science">
        <title>Genomic comparison of the ants Camponotus floridanus and Harpegnathos saltator.</title>
        <authorList>
            <person name="Bonasio R."/>
            <person name="Zhang G."/>
            <person name="Ye C."/>
            <person name="Mutti N.S."/>
            <person name="Fang X."/>
            <person name="Qin N."/>
            <person name="Donahue G."/>
            <person name="Yang P."/>
            <person name="Li Q."/>
            <person name="Li C."/>
            <person name="Zhang P."/>
            <person name="Huang Z."/>
            <person name="Berger S.L."/>
            <person name="Reinberg D."/>
            <person name="Wang J."/>
            <person name="Liebig J."/>
        </authorList>
    </citation>
    <scope>NUCLEOTIDE SEQUENCE [LARGE SCALE GENOMIC DNA]</scope>
    <source>
        <strain evidence="1 2">R22 G/1</strain>
    </source>
</reference>